<evidence type="ECO:0000313" key="3">
    <source>
        <dbReference type="Proteomes" id="UP000008237"/>
    </source>
</evidence>
<keyword evidence="3" id="KW-1185">Reference proteome</keyword>
<dbReference type="EMBL" id="GL450074">
    <property type="protein sequence ID" value="EFN81555.1"/>
    <property type="molecule type" value="Genomic_DNA"/>
</dbReference>
<evidence type="ECO:0000313" key="2">
    <source>
        <dbReference type="EMBL" id="EFN81555.1"/>
    </source>
</evidence>
<dbReference type="InParanoid" id="E2BRX2"/>
<dbReference type="Proteomes" id="UP000008237">
    <property type="component" value="Unassembled WGS sequence"/>
</dbReference>
<accession>E2BRX2</accession>
<sequence>MKGKTFNYHHSLIDIAALRTLMEPVSSYLGQTVYLQGEVARRSKVPEDTRVSDANGERHPEHIKVREDETTSVVSEGLPFRTQRPTVSHGPEDAWERALNSSKQEATKSLPREGQGLLRALKRKSSKR</sequence>
<feature type="region of interest" description="Disordered" evidence="1">
    <location>
        <begin position="43"/>
        <end position="128"/>
    </location>
</feature>
<feature type="compositionally biased region" description="Basic and acidic residues" evidence="1">
    <location>
        <begin position="43"/>
        <end position="69"/>
    </location>
</feature>
<reference evidence="2 3" key="1">
    <citation type="journal article" date="2010" name="Science">
        <title>Genomic comparison of the ants Camponotus floridanus and Harpegnathos saltator.</title>
        <authorList>
            <person name="Bonasio R."/>
            <person name="Zhang G."/>
            <person name="Ye C."/>
            <person name="Mutti N.S."/>
            <person name="Fang X."/>
            <person name="Qin N."/>
            <person name="Donahue G."/>
            <person name="Yang P."/>
            <person name="Li Q."/>
            <person name="Li C."/>
            <person name="Zhang P."/>
            <person name="Huang Z."/>
            <person name="Berger S.L."/>
            <person name="Reinberg D."/>
            <person name="Wang J."/>
            <person name="Liebig J."/>
        </authorList>
    </citation>
    <scope>NUCLEOTIDE SEQUENCE [LARGE SCALE GENOMIC DNA]</scope>
    <source>
        <strain evidence="2 3">R22 G/1</strain>
    </source>
</reference>
<protein>
    <submittedName>
        <fullName evidence="2">Uncharacterized protein</fullName>
    </submittedName>
</protein>
<dbReference type="AlphaFoldDB" id="E2BRX2"/>
<organism evidence="3">
    <name type="scientific">Harpegnathos saltator</name>
    <name type="common">Jerdon's jumping ant</name>
    <dbReference type="NCBI Taxonomy" id="610380"/>
    <lineage>
        <taxon>Eukaryota</taxon>
        <taxon>Metazoa</taxon>
        <taxon>Ecdysozoa</taxon>
        <taxon>Arthropoda</taxon>
        <taxon>Hexapoda</taxon>
        <taxon>Insecta</taxon>
        <taxon>Pterygota</taxon>
        <taxon>Neoptera</taxon>
        <taxon>Endopterygota</taxon>
        <taxon>Hymenoptera</taxon>
        <taxon>Apocrita</taxon>
        <taxon>Aculeata</taxon>
        <taxon>Formicoidea</taxon>
        <taxon>Formicidae</taxon>
        <taxon>Ponerinae</taxon>
        <taxon>Ponerini</taxon>
        <taxon>Harpegnathos</taxon>
    </lineage>
</organism>
<evidence type="ECO:0000256" key="1">
    <source>
        <dbReference type="SAM" id="MobiDB-lite"/>
    </source>
</evidence>
<name>E2BRX2_HARSA</name>
<gene>
    <name evidence="2" type="ORF">EAI_15955</name>
</gene>
<proteinExistence type="predicted"/>